<accession>A0A1H1SPV9</accession>
<feature type="compositionally biased region" description="Polar residues" evidence="1">
    <location>
        <begin position="38"/>
        <end position="49"/>
    </location>
</feature>
<name>A0A1H1SPV9_9GAMM</name>
<evidence type="ECO:0000313" key="2">
    <source>
        <dbReference type="EMBL" id="SDS49878.1"/>
    </source>
</evidence>
<organism evidence="2 3">
    <name type="scientific">Halopseudomonas litoralis</name>
    <dbReference type="NCBI Taxonomy" id="797277"/>
    <lineage>
        <taxon>Bacteria</taxon>
        <taxon>Pseudomonadati</taxon>
        <taxon>Pseudomonadota</taxon>
        <taxon>Gammaproteobacteria</taxon>
        <taxon>Pseudomonadales</taxon>
        <taxon>Pseudomonadaceae</taxon>
        <taxon>Halopseudomonas</taxon>
    </lineage>
</organism>
<dbReference type="RefSeq" id="WP_090273242.1">
    <property type="nucleotide sequence ID" value="NZ_LT629748.1"/>
</dbReference>
<reference evidence="3" key="1">
    <citation type="submission" date="2016-10" db="EMBL/GenBank/DDBJ databases">
        <authorList>
            <person name="Varghese N."/>
            <person name="Submissions S."/>
        </authorList>
    </citation>
    <scope>NUCLEOTIDE SEQUENCE [LARGE SCALE GENOMIC DNA]</scope>
    <source>
        <strain evidence="3">2SM5</strain>
    </source>
</reference>
<dbReference type="EMBL" id="LT629748">
    <property type="protein sequence ID" value="SDS49878.1"/>
    <property type="molecule type" value="Genomic_DNA"/>
</dbReference>
<protein>
    <submittedName>
        <fullName evidence="2">Phage virion morphogenesis (Putative tail completion) protein</fullName>
    </submittedName>
</protein>
<dbReference type="Pfam" id="PF05069">
    <property type="entry name" value="Phage_tail_S"/>
    <property type="match status" value="1"/>
</dbReference>
<dbReference type="OrthoDB" id="6402405at2"/>
<gene>
    <name evidence="2" type="ORF">SAMN05216198_2087</name>
</gene>
<proteinExistence type="predicted"/>
<evidence type="ECO:0000256" key="1">
    <source>
        <dbReference type="SAM" id="MobiDB-lite"/>
    </source>
</evidence>
<sequence length="151" mass="17305">MSDDLKALEDWAGALLAKLEPGERRKLNQGIARDLRKSQQQRITAQRNPDGTPYAPRKAKNLRGKQGRVKRKMFTKLRTVKHLKLQSNASSIGIAFMSRTARLARVHQYGLRDRPARNSPEVRYSKRELLGFSASDLDMVRDRLLDHLSEL</sequence>
<feature type="region of interest" description="Disordered" evidence="1">
    <location>
        <begin position="35"/>
        <end position="67"/>
    </location>
</feature>
<evidence type="ECO:0000313" key="3">
    <source>
        <dbReference type="Proteomes" id="UP000243426"/>
    </source>
</evidence>
<dbReference type="AlphaFoldDB" id="A0A1H1SPV9"/>
<keyword evidence="3" id="KW-1185">Reference proteome</keyword>
<dbReference type="Proteomes" id="UP000243426">
    <property type="component" value="Chromosome I"/>
</dbReference>
<dbReference type="InterPro" id="IPR006522">
    <property type="entry name" value="Phage_virion_morphogenesis"/>
</dbReference>
<dbReference type="STRING" id="797277.SAMN05216198_2087"/>
<feature type="compositionally biased region" description="Basic residues" evidence="1">
    <location>
        <begin position="57"/>
        <end position="67"/>
    </location>
</feature>
<dbReference type="NCBIfam" id="TIGR01635">
    <property type="entry name" value="tail_comp_S"/>
    <property type="match status" value="1"/>
</dbReference>